<dbReference type="CDD" id="cd18773">
    <property type="entry name" value="PDC1_HK_sensor"/>
    <property type="match status" value="1"/>
</dbReference>
<dbReference type="RefSeq" id="WP_227709192.1">
    <property type="nucleotide sequence ID" value="NZ_JAJEQX010000057.1"/>
</dbReference>
<dbReference type="PROSITE" id="PS50887">
    <property type="entry name" value="GGDEF"/>
    <property type="match status" value="1"/>
</dbReference>
<dbReference type="InterPro" id="IPR050706">
    <property type="entry name" value="Cyclic-di-GMP_PDE-like"/>
</dbReference>
<comment type="caution">
    <text evidence="9">The sequence shown here is derived from an EMBL/GenBank/DDBJ whole genome shotgun (WGS) entry which is preliminary data.</text>
</comment>
<dbReference type="EMBL" id="JAJEQX010000057">
    <property type="protein sequence ID" value="MCC2256217.1"/>
    <property type="molecule type" value="Genomic_DNA"/>
</dbReference>
<evidence type="ECO:0000259" key="8">
    <source>
        <dbReference type="PROSITE" id="PS50887"/>
    </source>
</evidence>
<keyword evidence="3 6" id="KW-0812">Transmembrane</keyword>
<dbReference type="SUPFAM" id="SSF141868">
    <property type="entry name" value="EAL domain-like"/>
    <property type="match status" value="1"/>
</dbReference>
<evidence type="ECO:0000313" key="9">
    <source>
        <dbReference type="EMBL" id="MCC2256217.1"/>
    </source>
</evidence>
<dbReference type="SMART" id="SM00052">
    <property type="entry name" value="EAL"/>
    <property type="match status" value="1"/>
</dbReference>
<dbReference type="Gene3D" id="3.30.70.270">
    <property type="match status" value="1"/>
</dbReference>
<evidence type="ECO:0000256" key="1">
    <source>
        <dbReference type="ARBA" id="ARBA00004651"/>
    </source>
</evidence>
<evidence type="ECO:0000256" key="6">
    <source>
        <dbReference type="SAM" id="Phobius"/>
    </source>
</evidence>
<protein>
    <submittedName>
        <fullName evidence="9">GGDEF domain-containing protein</fullName>
    </submittedName>
</protein>
<comment type="subcellular location">
    <subcellularLocation>
        <location evidence="1">Cell membrane</location>
        <topology evidence="1">Multi-pass membrane protein</topology>
    </subcellularLocation>
</comment>
<dbReference type="SUPFAM" id="SSF55073">
    <property type="entry name" value="Nucleotide cyclase"/>
    <property type="match status" value="1"/>
</dbReference>
<sequence>MDERSLRKRLNRITAVAIVISLAILAMGSAASVWLRSTLGRSLSAQMEIETEKYRLSLSRLVEADIQTLNTLASFVDFEEMDAERFAESLLASREDNNFQRLGYLGKSGYNIIATADSEIRTDVPVESLEETMMEAVRAAWNGETVVSDIYQYSDTGEEVCAYAVPVFSGNEVTGALAASISTDVLEGILNDRSVLSGRGYIYLISEDGRILVSSENGKIDLDGNPVENIFSDSGIDPDGQEKIKEAIAAGEQCFEGFREKGTDYRIFLEPLRINGWFLVCVQVAKDVNSTIYQIVTTMRIVTMVVLVIVMLMIIYGYRLVYLSNRSLIQSAYYDDLTGAYNLAWFTHESGAIIEETDEYSMVAMNVRQFKFINEIFGVHEADLLLCHIKKVVEENVEKGECYCRSGEDMFYILLRDTDRKVIRTRLEKMIREISQYAISSNRNYRILLYCGVVIGSEVKDREPSVQKSMTHVRFALDTARQSLKNSIWFYDLQLHEDEKLENYVESRMYQALENREFKMYLQPKIGLASGKTEGAEALVRWIPDDGRVIYPGQFIPLFESNGFCVNLDMYMVENVCRQIREWIDEGLEPIPLSVNQSKLLFYETDYIDNMKALLEKYKIPADLITLEILEGLALENIDELNEKISRLKALGFRVSMDDFGSGYSSFNTLASLKIDELKLDRAFLMRLTESDENSKRQKTIMKEIVELTKKLKITTVAEGVETKENEEFIRSLGCDFGQGYYYSRPISAEEFSEKYL</sequence>
<keyword evidence="5 6" id="KW-0472">Membrane</keyword>
<dbReference type="InterPro" id="IPR029787">
    <property type="entry name" value="Nucleotide_cyclase"/>
</dbReference>
<dbReference type="Gene3D" id="3.20.20.450">
    <property type="entry name" value="EAL domain"/>
    <property type="match status" value="1"/>
</dbReference>
<dbReference type="CDD" id="cd01948">
    <property type="entry name" value="EAL"/>
    <property type="match status" value="1"/>
</dbReference>
<dbReference type="NCBIfam" id="TIGR00254">
    <property type="entry name" value="GGDEF"/>
    <property type="match status" value="1"/>
</dbReference>
<dbReference type="SMART" id="SM00267">
    <property type="entry name" value="GGDEF"/>
    <property type="match status" value="1"/>
</dbReference>
<evidence type="ECO:0000256" key="4">
    <source>
        <dbReference type="ARBA" id="ARBA00022989"/>
    </source>
</evidence>
<name>A0ABS8G1W5_9FIRM</name>
<dbReference type="PANTHER" id="PTHR33121">
    <property type="entry name" value="CYCLIC DI-GMP PHOSPHODIESTERASE PDEF"/>
    <property type="match status" value="1"/>
</dbReference>
<dbReference type="InterPro" id="IPR033479">
    <property type="entry name" value="dCache_1"/>
</dbReference>
<dbReference type="Pfam" id="PF00990">
    <property type="entry name" value="GGDEF"/>
    <property type="match status" value="1"/>
</dbReference>
<dbReference type="PANTHER" id="PTHR33121:SF70">
    <property type="entry name" value="SIGNALING PROTEIN YKOW"/>
    <property type="match status" value="1"/>
</dbReference>
<dbReference type="InterPro" id="IPR001633">
    <property type="entry name" value="EAL_dom"/>
</dbReference>
<dbReference type="PROSITE" id="PS50883">
    <property type="entry name" value="EAL"/>
    <property type="match status" value="1"/>
</dbReference>
<dbReference type="InterPro" id="IPR043128">
    <property type="entry name" value="Rev_trsase/Diguanyl_cyclase"/>
</dbReference>
<evidence type="ECO:0000313" key="10">
    <source>
        <dbReference type="Proteomes" id="UP001198151"/>
    </source>
</evidence>
<feature type="domain" description="GGDEF" evidence="8">
    <location>
        <begin position="358"/>
        <end position="493"/>
    </location>
</feature>
<dbReference type="Pfam" id="PF00563">
    <property type="entry name" value="EAL"/>
    <property type="match status" value="1"/>
</dbReference>
<accession>A0ABS8G1W5</accession>
<feature type="transmembrane region" description="Helical" evidence="6">
    <location>
        <begin position="301"/>
        <end position="321"/>
    </location>
</feature>
<dbReference type="Gene3D" id="3.30.450.20">
    <property type="entry name" value="PAS domain"/>
    <property type="match status" value="1"/>
</dbReference>
<keyword evidence="2" id="KW-1003">Cell membrane</keyword>
<organism evidence="9 10">
    <name type="scientific">Ruminococcus turbiniformis</name>
    <dbReference type="NCBI Taxonomy" id="2881258"/>
    <lineage>
        <taxon>Bacteria</taxon>
        <taxon>Bacillati</taxon>
        <taxon>Bacillota</taxon>
        <taxon>Clostridia</taxon>
        <taxon>Eubacteriales</taxon>
        <taxon>Oscillospiraceae</taxon>
        <taxon>Ruminococcus</taxon>
    </lineage>
</organism>
<proteinExistence type="predicted"/>
<dbReference type="InterPro" id="IPR000160">
    <property type="entry name" value="GGDEF_dom"/>
</dbReference>
<evidence type="ECO:0000259" key="7">
    <source>
        <dbReference type="PROSITE" id="PS50883"/>
    </source>
</evidence>
<evidence type="ECO:0000256" key="5">
    <source>
        <dbReference type="ARBA" id="ARBA00023136"/>
    </source>
</evidence>
<evidence type="ECO:0000256" key="3">
    <source>
        <dbReference type="ARBA" id="ARBA00022692"/>
    </source>
</evidence>
<dbReference type="Pfam" id="PF02743">
    <property type="entry name" value="dCache_1"/>
    <property type="match status" value="1"/>
</dbReference>
<gene>
    <name evidence="9" type="ORF">LKD70_17690</name>
</gene>
<reference evidence="9 10" key="1">
    <citation type="submission" date="2021-10" db="EMBL/GenBank/DDBJ databases">
        <title>Anaerobic single-cell dispensing facilitates the cultivation of human gut bacteria.</title>
        <authorList>
            <person name="Afrizal A."/>
        </authorList>
    </citation>
    <scope>NUCLEOTIDE SEQUENCE [LARGE SCALE GENOMIC DNA]</scope>
    <source>
        <strain evidence="9 10">CLA-AA-H200</strain>
    </source>
</reference>
<dbReference type="Proteomes" id="UP001198151">
    <property type="component" value="Unassembled WGS sequence"/>
</dbReference>
<keyword evidence="10" id="KW-1185">Reference proteome</keyword>
<evidence type="ECO:0000256" key="2">
    <source>
        <dbReference type="ARBA" id="ARBA00022475"/>
    </source>
</evidence>
<keyword evidence="4 6" id="KW-1133">Transmembrane helix</keyword>
<dbReference type="InterPro" id="IPR035919">
    <property type="entry name" value="EAL_sf"/>
</dbReference>
<feature type="domain" description="EAL" evidence="7">
    <location>
        <begin position="502"/>
        <end position="757"/>
    </location>
</feature>